<dbReference type="KEGG" id="npu:Npun_R3240"/>
<protein>
    <submittedName>
        <fullName evidence="1">Uncharacterized protein</fullName>
    </submittedName>
</protein>
<evidence type="ECO:0000313" key="1">
    <source>
        <dbReference type="EMBL" id="ACC81687.1"/>
    </source>
</evidence>
<accession>B2IYV4</accession>
<sequence>MASNYFTPIEEREKIFCTELVKYGVKYEKAVIAARILASGRADDFLSPSEIEIAKDACQKWSVQNKRLKRLKATINKI</sequence>
<keyword evidence="2" id="KW-1185">Reference proteome</keyword>
<dbReference type="Proteomes" id="UP000001191">
    <property type="component" value="Chromosome"/>
</dbReference>
<reference evidence="1 2" key="2">
    <citation type="journal article" date="2013" name="Plant Physiol.">
        <title>A Nostoc punctiforme Sugar Transporter Necessary to Establish a Cyanobacterium-Plant Symbiosis.</title>
        <authorList>
            <person name="Ekman M."/>
            <person name="Picossi S."/>
            <person name="Campbell E.L."/>
            <person name="Meeks J.C."/>
            <person name="Flores E."/>
        </authorList>
    </citation>
    <scope>NUCLEOTIDE SEQUENCE [LARGE SCALE GENOMIC DNA]</scope>
    <source>
        <strain evidence="2">ATCC 29133 / PCC 73102</strain>
    </source>
</reference>
<dbReference type="RefSeq" id="WP_012409666.1">
    <property type="nucleotide sequence ID" value="NC_010628.1"/>
</dbReference>
<dbReference type="OrthoDB" id="517037at2"/>
<dbReference type="HOGENOM" id="CLU_2618499_0_0_3"/>
<reference evidence="2" key="1">
    <citation type="submission" date="2008-04" db="EMBL/GenBank/DDBJ databases">
        <title>Complete sequence of chromosome of Nostoc punctiforme ATCC 29133.</title>
        <authorList>
            <consortium name="US DOE Joint Genome Institute"/>
            <person name="Copeland A."/>
            <person name="Lucas S."/>
            <person name="Lapidus A."/>
            <person name="Glavina del Rio T."/>
            <person name="Dalin E."/>
            <person name="Tice H."/>
            <person name="Pitluck S."/>
            <person name="Chain P."/>
            <person name="Malfatti S."/>
            <person name="Shin M."/>
            <person name="Vergez L."/>
            <person name="Schmutz J."/>
            <person name="Larimer F."/>
            <person name="Land M."/>
            <person name="Hauser L."/>
            <person name="Kyrpides N."/>
            <person name="Kim E."/>
            <person name="Meeks J.C."/>
            <person name="Elhai J."/>
            <person name="Campbell E.L."/>
            <person name="Thiel T."/>
            <person name="Longmire J."/>
            <person name="Potts M."/>
            <person name="Atlas R."/>
        </authorList>
    </citation>
    <scope>NUCLEOTIDE SEQUENCE [LARGE SCALE GENOMIC DNA]</scope>
    <source>
        <strain evidence="2">ATCC 29133 / PCC 73102</strain>
    </source>
</reference>
<dbReference type="EnsemblBacteria" id="ACC81687">
    <property type="protein sequence ID" value="ACC81687"/>
    <property type="gene ID" value="Npun_R3240"/>
</dbReference>
<name>B2IYV4_NOSP7</name>
<dbReference type="AlphaFoldDB" id="B2IYV4"/>
<evidence type="ECO:0000313" key="2">
    <source>
        <dbReference type="Proteomes" id="UP000001191"/>
    </source>
</evidence>
<organism evidence="1 2">
    <name type="scientific">Nostoc punctiforme (strain ATCC 29133 / PCC 73102)</name>
    <dbReference type="NCBI Taxonomy" id="63737"/>
    <lineage>
        <taxon>Bacteria</taxon>
        <taxon>Bacillati</taxon>
        <taxon>Cyanobacteriota</taxon>
        <taxon>Cyanophyceae</taxon>
        <taxon>Nostocales</taxon>
        <taxon>Nostocaceae</taxon>
        <taxon>Nostoc</taxon>
    </lineage>
</organism>
<dbReference type="PhylomeDB" id="B2IYV4"/>
<dbReference type="EMBL" id="CP001037">
    <property type="protein sequence ID" value="ACC81687.1"/>
    <property type="molecule type" value="Genomic_DNA"/>
</dbReference>
<gene>
    <name evidence="1" type="ordered locus">Npun_R3240</name>
</gene>
<proteinExistence type="predicted"/>